<reference evidence="2 3" key="1">
    <citation type="submission" date="2018-08" db="EMBL/GenBank/DDBJ databases">
        <title>A genome reference for cultivated species of the human gut microbiota.</title>
        <authorList>
            <person name="Zou Y."/>
            <person name="Xue W."/>
            <person name="Luo G."/>
        </authorList>
    </citation>
    <scope>NUCLEOTIDE SEQUENCE [LARGE SCALE GENOMIC DNA]</scope>
    <source>
        <strain evidence="2 3">AF26-4BH</strain>
    </source>
</reference>
<comment type="caution">
    <text evidence="2">The sequence shown here is derived from an EMBL/GenBank/DDBJ whole genome shotgun (WGS) entry which is preliminary data.</text>
</comment>
<gene>
    <name evidence="2" type="ORF">DWY69_03985</name>
</gene>
<accession>A0A3E3J1Y6</accession>
<feature type="compositionally biased region" description="Basic and acidic residues" evidence="1">
    <location>
        <begin position="15"/>
        <end position="25"/>
    </location>
</feature>
<evidence type="ECO:0000256" key="1">
    <source>
        <dbReference type="SAM" id="MobiDB-lite"/>
    </source>
</evidence>
<evidence type="ECO:0000313" key="2">
    <source>
        <dbReference type="EMBL" id="RGE73358.1"/>
    </source>
</evidence>
<dbReference type="Proteomes" id="UP000261166">
    <property type="component" value="Unassembled WGS sequence"/>
</dbReference>
<proteinExistence type="predicted"/>
<protein>
    <submittedName>
        <fullName evidence="2">Uncharacterized protein</fullName>
    </submittedName>
</protein>
<feature type="region of interest" description="Disordered" evidence="1">
    <location>
        <begin position="1"/>
        <end position="52"/>
    </location>
</feature>
<sequence length="75" mass="8046">MQEAEYQSLRQIARGKAEAADKPFGEEAAEENFLGEPGLDDSEKKSGGKCAPPHSGVGALYCCPGRQQVRDPPKL</sequence>
<name>A0A3E3J1Y6_9FIRM</name>
<evidence type="ECO:0000313" key="3">
    <source>
        <dbReference type="Proteomes" id="UP000261166"/>
    </source>
</evidence>
<dbReference type="AlphaFoldDB" id="A0A3E3J1Y6"/>
<dbReference type="EMBL" id="QVLU01000003">
    <property type="protein sequence ID" value="RGE73358.1"/>
    <property type="molecule type" value="Genomic_DNA"/>
</dbReference>
<organism evidence="2 3">
    <name type="scientific">Eisenbergiella massiliensis</name>
    <dbReference type="NCBI Taxonomy" id="1720294"/>
    <lineage>
        <taxon>Bacteria</taxon>
        <taxon>Bacillati</taxon>
        <taxon>Bacillota</taxon>
        <taxon>Clostridia</taxon>
        <taxon>Lachnospirales</taxon>
        <taxon>Lachnospiraceae</taxon>
        <taxon>Eisenbergiella</taxon>
    </lineage>
</organism>